<keyword evidence="2" id="KW-1185">Reference proteome</keyword>
<dbReference type="Pfam" id="PF19458">
    <property type="entry name" value="DUF5995"/>
    <property type="match status" value="1"/>
</dbReference>
<dbReference type="InterPro" id="IPR046037">
    <property type="entry name" value="DUF5995"/>
</dbReference>
<accession>A0ABP6P768</accession>
<comment type="caution">
    <text evidence="1">The sequence shown here is derived from an EMBL/GenBank/DDBJ whole genome shotgun (WGS) entry which is preliminary data.</text>
</comment>
<organism evidence="1 2">
    <name type="scientific">Blastococcus jejuensis</name>
    <dbReference type="NCBI Taxonomy" id="351224"/>
    <lineage>
        <taxon>Bacteria</taxon>
        <taxon>Bacillati</taxon>
        <taxon>Actinomycetota</taxon>
        <taxon>Actinomycetes</taxon>
        <taxon>Geodermatophilales</taxon>
        <taxon>Geodermatophilaceae</taxon>
        <taxon>Blastococcus</taxon>
    </lineage>
</organism>
<evidence type="ECO:0000313" key="1">
    <source>
        <dbReference type="EMBL" id="GAA3169845.1"/>
    </source>
</evidence>
<reference evidence="2" key="1">
    <citation type="journal article" date="2019" name="Int. J. Syst. Evol. Microbiol.">
        <title>The Global Catalogue of Microorganisms (GCM) 10K type strain sequencing project: providing services to taxonomists for standard genome sequencing and annotation.</title>
        <authorList>
            <consortium name="The Broad Institute Genomics Platform"/>
            <consortium name="The Broad Institute Genome Sequencing Center for Infectious Disease"/>
            <person name="Wu L."/>
            <person name="Ma J."/>
        </authorList>
    </citation>
    <scope>NUCLEOTIDE SEQUENCE [LARGE SCALE GENOMIC DNA]</scope>
    <source>
        <strain evidence="2">JCM 15614</strain>
    </source>
</reference>
<protein>
    <submittedName>
        <fullName evidence="1">Uncharacterized protein</fullName>
    </submittedName>
</protein>
<evidence type="ECO:0000313" key="2">
    <source>
        <dbReference type="Proteomes" id="UP001499924"/>
    </source>
</evidence>
<sequence length="251" mass="27417">MTDAVEGLTGRMAALLASMDGDPARFFLGTYLRTTRAVDAALARGLFEDPQWVAAWVVDFADRYLAALRAWRAAAPDVPLPWQLAFGAKPGLPPEAHVLLGMNAHINYDLPPSLLAMIPPADFADPHLLDRRRRDHERIDGVLASRVADEDLALQRVGGRRTPVDRLIAPANRHAARTFLKEARRKVWRNARALDAARRRGDGEYAIRLADLEEAAAARVRDLLRPGPVLLRLAVRGFGVTIAPAPGGAPA</sequence>
<gene>
    <name evidence="1" type="ORF">GCM10010531_23710</name>
</gene>
<dbReference type="RefSeq" id="WP_344689085.1">
    <property type="nucleotide sequence ID" value="NZ_BAAAVV010000005.1"/>
</dbReference>
<proteinExistence type="predicted"/>
<dbReference type="Proteomes" id="UP001499924">
    <property type="component" value="Unassembled WGS sequence"/>
</dbReference>
<dbReference type="EMBL" id="BAAAVV010000005">
    <property type="protein sequence ID" value="GAA3169845.1"/>
    <property type="molecule type" value="Genomic_DNA"/>
</dbReference>
<name>A0ABP6P768_9ACTN</name>